<dbReference type="CDD" id="cd01127">
    <property type="entry name" value="TrwB_TraG_TraD_VirD4"/>
    <property type="match status" value="1"/>
</dbReference>
<evidence type="ECO:0000313" key="7">
    <source>
        <dbReference type="Proteomes" id="UP000280298"/>
    </source>
</evidence>
<dbReference type="InterPro" id="IPR050206">
    <property type="entry name" value="FtsK/SpoIIIE/SftA"/>
</dbReference>
<feature type="domain" description="FtsK" evidence="5">
    <location>
        <begin position="691"/>
        <end position="883"/>
    </location>
</feature>
<evidence type="ECO:0000256" key="1">
    <source>
        <dbReference type="ARBA" id="ARBA00022741"/>
    </source>
</evidence>
<keyword evidence="4" id="KW-0472">Membrane</keyword>
<dbReference type="InterPro" id="IPR027417">
    <property type="entry name" value="P-loop_NTPase"/>
</dbReference>
<organism evidence="6 7">
    <name type="scientific">Streptomyces cyaneochromogenes</name>
    <dbReference type="NCBI Taxonomy" id="2496836"/>
    <lineage>
        <taxon>Bacteria</taxon>
        <taxon>Bacillati</taxon>
        <taxon>Actinomycetota</taxon>
        <taxon>Actinomycetes</taxon>
        <taxon>Kitasatosporales</taxon>
        <taxon>Streptomycetaceae</taxon>
        <taxon>Streptomyces</taxon>
    </lineage>
</organism>
<dbReference type="Pfam" id="PF01580">
    <property type="entry name" value="FtsK_SpoIIIE"/>
    <property type="match status" value="2"/>
</dbReference>
<dbReference type="InterPro" id="IPR002543">
    <property type="entry name" value="FtsK_dom"/>
</dbReference>
<keyword evidence="4" id="KW-0812">Transmembrane</keyword>
<evidence type="ECO:0000256" key="3">
    <source>
        <dbReference type="PROSITE-ProRule" id="PRU00289"/>
    </source>
</evidence>
<keyword evidence="1 3" id="KW-0547">Nucleotide-binding</keyword>
<feature type="transmembrane region" description="Helical" evidence="4">
    <location>
        <begin position="291"/>
        <end position="314"/>
    </location>
</feature>
<feature type="binding site" evidence="3">
    <location>
        <begin position="1059"/>
        <end position="1066"/>
    </location>
    <ligand>
        <name>ATP</name>
        <dbReference type="ChEBI" id="CHEBI:30616"/>
    </ligand>
</feature>
<dbReference type="RefSeq" id="WP_126397553.1">
    <property type="nucleotide sequence ID" value="NZ_CP034539.1"/>
</dbReference>
<feature type="binding site" evidence="3">
    <location>
        <begin position="709"/>
        <end position="716"/>
    </location>
    <ligand>
        <name>ATP</name>
        <dbReference type="ChEBI" id="CHEBI:30616"/>
    </ligand>
</feature>
<keyword evidence="4" id="KW-1133">Transmembrane helix</keyword>
<dbReference type="GO" id="GO:0005524">
    <property type="term" value="F:ATP binding"/>
    <property type="evidence" value="ECO:0007669"/>
    <property type="project" value="UniProtKB-UniRule"/>
</dbReference>
<protein>
    <recommendedName>
        <fullName evidence="5">FtsK domain-containing protein</fullName>
    </recommendedName>
</protein>
<name>A0A3Q9F016_9ACTN</name>
<dbReference type="SMART" id="SM00382">
    <property type="entry name" value="AAA"/>
    <property type="match status" value="3"/>
</dbReference>
<dbReference type="KEGG" id="scya:EJ357_42925"/>
<dbReference type="GO" id="GO:0003677">
    <property type="term" value="F:DNA binding"/>
    <property type="evidence" value="ECO:0007669"/>
    <property type="project" value="InterPro"/>
</dbReference>
<dbReference type="Proteomes" id="UP000280298">
    <property type="component" value="Chromosome"/>
</dbReference>
<dbReference type="EMBL" id="CP034539">
    <property type="protein sequence ID" value="AZQ39357.1"/>
    <property type="molecule type" value="Genomic_DNA"/>
</dbReference>
<sequence>MKLLITTVVDGDPASRQDVVLSADAATPVRDIAEHLARLRADDPASTPDQAPVCYLGDDPLSPGTPLAGTPVMDGSVIGLGAPVPRACAEYGPQRLAMPQPQRVDHSPVVELQVVGGPDAGRVYALGVGTHGIGPLEGSAVPLQGRGLPSEGIRISVRPDGSAIVELPQDAGARLSVPEPPVHRGRPNVELLPLSEQDEEDGEEDQAAEQVADVTILPDGWEPWPLGGELALGEYLLRLTEPTQRDAAVVPSEGGGGLDYNRPPRILPHLEPERFRLPGPPEPPSRRPIPFMVAFAPMFMGLGMVLIWNSYYYLLFMFMSPMLMAANHVSGRRTARKDFEEKSRTYRLRRASLEEDVRQKVVTEQRLRTESAPDPAVAGLWGVGPGRRLWERRRGDPDHLALRIGTASQPSLLGIDDTAREDNHTSVHWTIPDAPVSVDLEHCGVVGLAGETGPVQALARWMTAQAAVLHTPRDLRIVVLTDKASEESWDWARWLPHSRDGLPGSRGGAVALVGNDPETVANRVAELVSTLRTRQRAAESTMSKALLSEPDVLVVMDGARRLRDVPGVVSILKEGPAVRIFPLCLDHEERLLPEECTAVVRYENHRLTLRRTGLPAIPDILPDLVEPAWCERLARGIAPIHDVTPDASEGLPDRVGLLDLLGLPEPSGEAVAARWAGRLASTEVLLGAGYDGPAAFDLVKDGPHGLVAGTTGSGKSELLQTLVASLAAVNRPDELTFVLVDYKGGSAFKDCVRLPHTLGMVTDLDSHLVQRALTSLSAELMRREHILADAGAKDLPEYQTMRRRDPELLPVPRLVIVIDEFATLYREIPDFIPGLVSIAQRGRSLGIHLILATQRPAGVVNADIRANTNLRIALRVTDATESQDVIDTKDAVSISPSTPGRALARLGHGTVVPFQTAYAGAVRPGAVPVRQPQPTTEAEAPRIWGTELPWQRLGRAVGVPCAETGPTASAVDDGSPTDLNALVDALREAAELTGCAPQPSPWLPPLGQSVLVDDLPQPEPTGDSRLAPVPWALSDLPGAQAQEPVRLDLATFGHLYVIGIPRSGRSQVLRTMAGALARSHTAADVHLYGIDFAGGALSALGVLPHCGAVVPRGDNERLERLLTRLDAELHRRQELLTRHHAANLSELREMVPASSRPAHVLLFVDGWDALVDLIAEHNGGRQMDQLNRLLREGAASGLHVVATSERALLAGRATALNDNKLLLRLNDRTDYHVVGKRSSALPEVIRPGQGWVSDGTEIQVALLAPGATGQEQAEALRAIGTEATRRDAGLPAARRPVRIGTLPAKVAFTDAYEKVAEELRRPMWGLLGLGGDDVAPVGVDFAGSSPTFVVAGPPGSGRSTALASLAVSLLASGTRLVVLTPRESPLRALNGHPGVRLLTAPAPTSQELATALGSGGEPRVVLVDDADLLIMPAIDQDLRALVESGRDRGIGVVAGVTGETMAGAMGWLSALKRHRRGVLLDPQSVMEGDILGVRLTQAQLRNRRQGRGLTVDPRSGELISVQIPETTLD</sequence>
<dbReference type="PANTHER" id="PTHR22683:SF1">
    <property type="entry name" value="TYPE VII SECRETION SYSTEM PROTEIN ESSC"/>
    <property type="match status" value="1"/>
</dbReference>
<keyword evidence="7" id="KW-1185">Reference proteome</keyword>
<dbReference type="OrthoDB" id="9807790at2"/>
<reference evidence="6 7" key="1">
    <citation type="journal article" date="2019" name="Int. J. Syst. Evol. Microbiol.">
        <title>Streptomyces cyaneochromogenes sp. nov., a blue pigment-producing actinomycete from manganese-contaminated soil.</title>
        <authorList>
            <person name="Tang X."/>
            <person name="Zhao J."/>
            <person name="Li K."/>
            <person name="Chen Z."/>
            <person name="Sun Y."/>
            <person name="Gao J."/>
        </authorList>
    </citation>
    <scope>NUCLEOTIDE SEQUENCE [LARGE SCALE GENOMIC DNA]</scope>
    <source>
        <strain evidence="6 7">MK-45</strain>
    </source>
</reference>
<dbReference type="PROSITE" id="PS50901">
    <property type="entry name" value="FTSK"/>
    <property type="match status" value="2"/>
</dbReference>
<dbReference type="SUPFAM" id="SSF52540">
    <property type="entry name" value="P-loop containing nucleoside triphosphate hydrolases"/>
    <property type="match status" value="3"/>
</dbReference>
<dbReference type="InterPro" id="IPR003593">
    <property type="entry name" value="AAA+_ATPase"/>
</dbReference>
<proteinExistence type="predicted"/>
<evidence type="ECO:0000256" key="4">
    <source>
        <dbReference type="SAM" id="Phobius"/>
    </source>
</evidence>
<accession>A0A3Q9F016</accession>
<evidence type="ECO:0000313" key="6">
    <source>
        <dbReference type="EMBL" id="AZQ39357.1"/>
    </source>
</evidence>
<feature type="domain" description="FtsK" evidence="5">
    <location>
        <begin position="1042"/>
        <end position="1240"/>
    </location>
</feature>
<evidence type="ECO:0000256" key="2">
    <source>
        <dbReference type="ARBA" id="ARBA00022840"/>
    </source>
</evidence>
<evidence type="ECO:0000259" key="5">
    <source>
        <dbReference type="PROSITE" id="PS50901"/>
    </source>
</evidence>
<gene>
    <name evidence="6" type="ORF">EJ357_42925</name>
</gene>
<keyword evidence="2 3" id="KW-0067">ATP-binding</keyword>
<dbReference type="Gene3D" id="3.40.50.300">
    <property type="entry name" value="P-loop containing nucleotide triphosphate hydrolases"/>
    <property type="match status" value="4"/>
</dbReference>
<dbReference type="PANTHER" id="PTHR22683">
    <property type="entry name" value="SPORULATION PROTEIN RELATED"/>
    <property type="match status" value="1"/>
</dbReference>